<dbReference type="SUPFAM" id="SSF51735">
    <property type="entry name" value="NAD(P)-binding Rossmann-fold domains"/>
    <property type="match status" value="1"/>
</dbReference>
<keyword evidence="2" id="KW-0560">Oxidoreductase</keyword>
<protein>
    <recommendedName>
        <fullName evidence="4">Ketoreductase domain-containing protein</fullName>
    </recommendedName>
</protein>
<feature type="region of interest" description="Disordered" evidence="3">
    <location>
        <begin position="1"/>
        <end position="24"/>
    </location>
</feature>
<reference evidence="5" key="2">
    <citation type="journal article" date="2023" name="IMA Fungus">
        <title>Comparative genomic study of the Penicillium genus elucidates a diverse pangenome and 15 lateral gene transfer events.</title>
        <authorList>
            <person name="Petersen C."/>
            <person name="Sorensen T."/>
            <person name="Nielsen M.R."/>
            <person name="Sondergaard T.E."/>
            <person name="Sorensen J.L."/>
            <person name="Fitzpatrick D.A."/>
            <person name="Frisvad J.C."/>
            <person name="Nielsen K.L."/>
        </authorList>
    </citation>
    <scope>NUCLEOTIDE SEQUENCE</scope>
    <source>
        <strain evidence="5">IBT 23319</strain>
    </source>
</reference>
<dbReference type="Proteomes" id="UP001147733">
    <property type="component" value="Unassembled WGS sequence"/>
</dbReference>
<dbReference type="InterPro" id="IPR057326">
    <property type="entry name" value="KR_dom"/>
</dbReference>
<sequence>MSRGPSPTTTFHSKTYPSLSPTRSELSAKGKNVLITGGGTGIGAETARYYAQAGASRIAILGRRERPLLETKALIEQDFPEVEVIASVTDVTSKYQVNSAFSQFAESGKIHVLVSGAAVIGPQDAVRDVDSVKFLEAINQNIQGALHVAQAFLRYCSHDAVAIEINSSAAHLNFGPGFACYSVAKLAVFRLWDSVAAANPDISIFHVQPGVVDTSMNREAGGVALLGYEDDVSLPASFNLWLASPEARFLNRKFLWANWDIDELKAQSKEIGNGSKLDIGLVGWPFE</sequence>
<comment type="caution">
    <text evidence="5">The sequence shown here is derived from an EMBL/GenBank/DDBJ whole genome shotgun (WGS) entry which is preliminary data.</text>
</comment>
<dbReference type="RefSeq" id="XP_056495365.1">
    <property type="nucleotide sequence ID" value="XM_056650301.1"/>
</dbReference>
<feature type="domain" description="Ketoreductase" evidence="4">
    <location>
        <begin position="31"/>
        <end position="203"/>
    </location>
</feature>
<dbReference type="CDD" id="cd05233">
    <property type="entry name" value="SDR_c"/>
    <property type="match status" value="1"/>
</dbReference>
<evidence type="ECO:0000256" key="3">
    <source>
        <dbReference type="SAM" id="MobiDB-lite"/>
    </source>
</evidence>
<dbReference type="Gene3D" id="3.40.50.720">
    <property type="entry name" value="NAD(P)-binding Rossmann-like Domain"/>
    <property type="match status" value="1"/>
</dbReference>
<evidence type="ECO:0000313" key="5">
    <source>
        <dbReference type="EMBL" id="KAJ5217771.1"/>
    </source>
</evidence>
<keyword evidence="6" id="KW-1185">Reference proteome</keyword>
<reference evidence="5" key="1">
    <citation type="submission" date="2022-11" db="EMBL/GenBank/DDBJ databases">
        <authorList>
            <person name="Petersen C."/>
        </authorList>
    </citation>
    <scope>NUCLEOTIDE SEQUENCE</scope>
    <source>
        <strain evidence="5">IBT 23319</strain>
    </source>
</reference>
<dbReference type="EMBL" id="JAPQKT010000010">
    <property type="protein sequence ID" value="KAJ5217771.1"/>
    <property type="molecule type" value="Genomic_DNA"/>
</dbReference>
<dbReference type="OrthoDB" id="1933717at2759"/>
<evidence type="ECO:0000313" key="6">
    <source>
        <dbReference type="Proteomes" id="UP001147733"/>
    </source>
</evidence>
<dbReference type="PRINTS" id="PR00081">
    <property type="entry name" value="GDHRDH"/>
</dbReference>
<evidence type="ECO:0000256" key="2">
    <source>
        <dbReference type="ARBA" id="ARBA00023002"/>
    </source>
</evidence>
<evidence type="ECO:0000256" key="1">
    <source>
        <dbReference type="ARBA" id="ARBA00006484"/>
    </source>
</evidence>
<dbReference type="GO" id="GO:0016491">
    <property type="term" value="F:oxidoreductase activity"/>
    <property type="evidence" value="ECO:0007669"/>
    <property type="project" value="UniProtKB-KW"/>
</dbReference>
<name>A0A9W9NDA2_PENCI</name>
<evidence type="ECO:0000259" key="4">
    <source>
        <dbReference type="SMART" id="SM00822"/>
    </source>
</evidence>
<proteinExistence type="inferred from homology"/>
<comment type="similarity">
    <text evidence="1">Belongs to the short-chain dehydrogenases/reductases (SDR) family.</text>
</comment>
<dbReference type="Pfam" id="PF00106">
    <property type="entry name" value="adh_short"/>
    <property type="match status" value="1"/>
</dbReference>
<dbReference type="PANTHER" id="PTHR42901:SF1">
    <property type="entry name" value="ALCOHOL DEHYDROGENASE"/>
    <property type="match status" value="1"/>
</dbReference>
<dbReference type="SMART" id="SM00822">
    <property type="entry name" value="PKS_KR"/>
    <property type="match status" value="1"/>
</dbReference>
<dbReference type="PANTHER" id="PTHR42901">
    <property type="entry name" value="ALCOHOL DEHYDROGENASE"/>
    <property type="match status" value="1"/>
</dbReference>
<dbReference type="InterPro" id="IPR036291">
    <property type="entry name" value="NAD(P)-bd_dom_sf"/>
</dbReference>
<organism evidence="5 6">
    <name type="scientific">Penicillium citrinum</name>
    <dbReference type="NCBI Taxonomy" id="5077"/>
    <lineage>
        <taxon>Eukaryota</taxon>
        <taxon>Fungi</taxon>
        <taxon>Dikarya</taxon>
        <taxon>Ascomycota</taxon>
        <taxon>Pezizomycotina</taxon>
        <taxon>Eurotiomycetes</taxon>
        <taxon>Eurotiomycetidae</taxon>
        <taxon>Eurotiales</taxon>
        <taxon>Aspergillaceae</taxon>
        <taxon>Penicillium</taxon>
    </lineage>
</organism>
<gene>
    <name evidence="5" type="ORF">N7469_011396</name>
</gene>
<dbReference type="AlphaFoldDB" id="A0A9W9NDA2"/>
<dbReference type="GeneID" id="81389468"/>
<accession>A0A9W9NDA2</accession>
<dbReference type="InterPro" id="IPR002347">
    <property type="entry name" value="SDR_fam"/>
</dbReference>